<dbReference type="Pfam" id="PF00567">
    <property type="entry name" value="TUDOR"/>
    <property type="match status" value="1"/>
</dbReference>
<name>D8LGL1_ECTSI</name>
<dbReference type="GO" id="GO:0005634">
    <property type="term" value="C:nucleus"/>
    <property type="evidence" value="ECO:0007669"/>
    <property type="project" value="TreeGrafter"/>
</dbReference>
<dbReference type="eggNOG" id="KOG2039">
    <property type="taxonomic scope" value="Eukaryota"/>
</dbReference>
<feature type="domain" description="TNase-like" evidence="7">
    <location>
        <begin position="168"/>
        <end position="363"/>
    </location>
</feature>
<feature type="domain" description="TNase-like" evidence="7">
    <location>
        <begin position="787"/>
        <end position="932"/>
    </location>
</feature>
<dbReference type="GO" id="GO:0004518">
    <property type="term" value="F:nuclease activity"/>
    <property type="evidence" value="ECO:0007669"/>
    <property type="project" value="TreeGrafter"/>
</dbReference>
<keyword evidence="9" id="KW-1185">Reference proteome</keyword>
<dbReference type="InterPro" id="IPR016071">
    <property type="entry name" value="Staphylococal_nuclease_OB-fold"/>
</dbReference>
<evidence type="ECO:0000313" key="9">
    <source>
        <dbReference type="Proteomes" id="UP000002630"/>
    </source>
</evidence>
<evidence type="ECO:0000256" key="5">
    <source>
        <dbReference type="SAM" id="MobiDB-lite"/>
    </source>
</evidence>
<feature type="region of interest" description="Disordered" evidence="5">
    <location>
        <begin position="254"/>
        <end position="277"/>
    </location>
</feature>
<feature type="compositionally biased region" description="Pro residues" evidence="5">
    <location>
        <begin position="266"/>
        <end position="275"/>
    </location>
</feature>
<comment type="subcellular location">
    <subcellularLocation>
        <location evidence="1 4">Cytoplasm</location>
    </subcellularLocation>
</comment>
<dbReference type="Pfam" id="PF00565">
    <property type="entry name" value="SNase"/>
    <property type="match status" value="5"/>
</dbReference>
<dbReference type="OrthoDB" id="10023235at2759"/>
<feature type="domain" description="TNase-like" evidence="7">
    <location>
        <begin position="373"/>
        <end position="523"/>
    </location>
</feature>
<dbReference type="SUPFAM" id="SSF50199">
    <property type="entry name" value="Staphylococcal nuclease"/>
    <property type="match status" value="5"/>
</dbReference>
<gene>
    <name evidence="8" type="ORF">Esi_0174_0005</name>
</gene>
<dbReference type="SMART" id="SM00318">
    <property type="entry name" value="SNc"/>
    <property type="match status" value="4"/>
</dbReference>
<sequence length="943" mass="100782">MSQGTVKACLSGDTVLLIGRAGTHGPPPEMQLSLASLSAPKLGRAPGIADEQFAWDSREFLRKKCIGKQVTFKVEFQAGASGRSFGWVKLDGESLAVAVAAAGWARVKDQGTSSKSSELEELVELGKTAEANKLGIFTDDSAKQEAGSREVKWTDVDGVAILAAHKGVPVKATIEHLRDGSSYRALLHDSWTMISFSLAGVACPRMNAPARRPPPAANAAAAAASAAAGKTAGMSAASIVAGGGGGGVGASNGHAAAANGSNGAATPPPPPPQPEPHAAEAKFFSEVRLLHREVNLLLQGVDKQGSLYGAVLHPKGDVRHELLKQGLARMVDWSLVYVSRSDALAMRQAENEGKRARLRLWREWAPPQIDGDADYAGVVVEVHSGDQMSVTVPGGPVGQERRLALSSIRAPRMGNPRRGVEDEPWAVESKEALRKLAIGKQVKVVVDYQRDIPQTTSGEAPVKRAFATVSVGSNAKSLQEVMVETGMAGVARLRQDDPRTEHYDAIVAAEANAKAGKKGMHSGAAPRAHRLTDLCGDSKKAKTYVNFLVRQGNVKAIVEHVFGGSRFKVFVPKENCAFMFAMTEVRCPQPPRAGDNRGGGRPGDPFGREALAFSREKLMQRNVELRVTDMDKNGVALGFLFCGTGSQRRNFAADILEAGLGKLDAHALERTGGGAQSLLNAQAAGKAAKAGVWSIEPTEAEMKDKEFVVSEELNKYRLCEIADGGHFFVHDAEGGDLALIEAKLKELKDKVGTSGATMEPRRGTLCAALFDDGNGPAWYRAKVLGSTPVGMRVLYVDHGNTATVKSSSLRPLDSSYFAFRPQARECVMAFMRVPSLEEEFGRDAAMGLNALGWGKELLGRALGRDADGRLMMALYESEDSESLNETLVAQGVARIASNADKLATSQLAKEMIARLRESQELAHKSRANMWRYGDCQSDDEDDF</sequence>
<dbReference type="PANTHER" id="PTHR12302">
    <property type="entry name" value="EBNA2 BINDING PROTEIN P100"/>
    <property type="match status" value="1"/>
</dbReference>
<dbReference type="PROSITE" id="PS50304">
    <property type="entry name" value="TUDOR"/>
    <property type="match status" value="1"/>
</dbReference>
<protein>
    <submittedName>
        <fullName evidence="8">Uncharacterized protein</fullName>
    </submittedName>
</protein>
<dbReference type="InterPro" id="IPR002999">
    <property type="entry name" value="Tudor"/>
</dbReference>
<organism evidence="8 9">
    <name type="scientific">Ectocarpus siliculosus</name>
    <name type="common">Brown alga</name>
    <name type="synonym">Conferva siliculosa</name>
    <dbReference type="NCBI Taxonomy" id="2880"/>
    <lineage>
        <taxon>Eukaryota</taxon>
        <taxon>Sar</taxon>
        <taxon>Stramenopiles</taxon>
        <taxon>Ochrophyta</taxon>
        <taxon>PX clade</taxon>
        <taxon>Phaeophyceae</taxon>
        <taxon>Ectocarpales</taxon>
        <taxon>Ectocarpaceae</taxon>
        <taxon>Ectocarpus</taxon>
    </lineage>
</organism>
<evidence type="ECO:0000259" key="7">
    <source>
        <dbReference type="PROSITE" id="PS50830"/>
    </source>
</evidence>
<dbReference type="GO" id="GO:0005829">
    <property type="term" value="C:cytosol"/>
    <property type="evidence" value="ECO:0007669"/>
    <property type="project" value="UniProtKB-UniRule"/>
</dbReference>
<dbReference type="InParanoid" id="D8LGL1"/>
<evidence type="ECO:0000256" key="1">
    <source>
        <dbReference type="ARBA" id="ARBA00004496"/>
    </source>
</evidence>
<dbReference type="SMART" id="SM00333">
    <property type="entry name" value="TUDOR"/>
    <property type="match status" value="1"/>
</dbReference>
<feature type="domain" description="Tudor" evidence="6">
    <location>
        <begin position="759"/>
        <end position="819"/>
    </location>
</feature>
<dbReference type="SUPFAM" id="SSF63748">
    <property type="entry name" value="Tudor/PWWP/MBT"/>
    <property type="match status" value="1"/>
</dbReference>
<dbReference type="Gene3D" id="2.30.30.140">
    <property type="match status" value="1"/>
</dbReference>
<dbReference type="InterPro" id="IPR016685">
    <property type="entry name" value="Silence_cplx_Nase-comp_TudorSN"/>
</dbReference>
<proteinExistence type="predicted"/>
<dbReference type="PIRSF" id="PIRSF017179">
    <property type="entry name" value="RISC-Tudor-SN"/>
    <property type="match status" value="1"/>
</dbReference>
<evidence type="ECO:0000256" key="3">
    <source>
        <dbReference type="ARBA" id="ARBA00022737"/>
    </source>
</evidence>
<dbReference type="OMA" id="ARCADHH"/>
<dbReference type="GO" id="GO:0006402">
    <property type="term" value="P:mRNA catabolic process"/>
    <property type="evidence" value="ECO:0007669"/>
    <property type="project" value="UniProtKB-UniRule"/>
</dbReference>
<dbReference type="PROSITE" id="PS50830">
    <property type="entry name" value="TNASE_3"/>
    <property type="match status" value="5"/>
</dbReference>
<dbReference type="EMBL" id="FN649729">
    <property type="protein sequence ID" value="CBN75753.1"/>
    <property type="molecule type" value="Genomic_DNA"/>
</dbReference>
<keyword evidence="2 4" id="KW-0963">Cytoplasm</keyword>
<dbReference type="Proteomes" id="UP000002630">
    <property type="component" value="Linkage Group LG04"/>
</dbReference>
<dbReference type="STRING" id="2880.D8LGL1"/>
<dbReference type="GO" id="GO:0003723">
    <property type="term" value="F:RNA binding"/>
    <property type="evidence" value="ECO:0007669"/>
    <property type="project" value="UniProtKB-UniRule"/>
</dbReference>
<dbReference type="Gene3D" id="2.40.50.90">
    <property type="match status" value="5"/>
</dbReference>
<keyword evidence="3" id="KW-0677">Repeat</keyword>
<evidence type="ECO:0000259" key="6">
    <source>
        <dbReference type="PROSITE" id="PS50304"/>
    </source>
</evidence>
<dbReference type="EMBL" id="FN648244">
    <property type="protein sequence ID" value="CBN75753.1"/>
    <property type="molecule type" value="Genomic_DNA"/>
</dbReference>
<dbReference type="FunFam" id="2.40.50.90:FF:000018">
    <property type="entry name" value="Ribonuclease"/>
    <property type="match status" value="1"/>
</dbReference>
<evidence type="ECO:0000313" key="8">
    <source>
        <dbReference type="EMBL" id="CBN75753.1"/>
    </source>
</evidence>
<dbReference type="GO" id="GO:0031047">
    <property type="term" value="P:regulatory ncRNA-mediated gene silencing"/>
    <property type="evidence" value="ECO:0007669"/>
    <property type="project" value="UniProtKB-UniRule"/>
</dbReference>
<feature type="domain" description="TNase-like" evidence="7">
    <location>
        <begin position="552"/>
        <end position="695"/>
    </location>
</feature>
<reference evidence="8 9" key="1">
    <citation type="journal article" date="2010" name="Nature">
        <title>The Ectocarpus genome and the independent evolution of multicellularity in brown algae.</title>
        <authorList>
            <person name="Cock J.M."/>
            <person name="Sterck L."/>
            <person name="Rouze P."/>
            <person name="Scornet D."/>
            <person name="Allen A.E."/>
            <person name="Amoutzias G."/>
            <person name="Anthouard V."/>
            <person name="Artiguenave F."/>
            <person name="Aury J.M."/>
            <person name="Badger J.H."/>
            <person name="Beszteri B."/>
            <person name="Billiau K."/>
            <person name="Bonnet E."/>
            <person name="Bothwell J.H."/>
            <person name="Bowler C."/>
            <person name="Boyen C."/>
            <person name="Brownlee C."/>
            <person name="Carrano C.J."/>
            <person name="Charrier B."/>
            <person name="Cho G.Y."/>
            <person name="Coelho S.M."/>
            <person name="Collen J."/>
            <person name="Corre E."/>
            <person name="Da Silva C."/>
            <person name="Delage L."/>
            <person name="Delaroque N."/>
            <person name="Dittami S.M."/>
            <person name="Doulbeau S."/>
            <person name="Elias M."/>
            <person name="Farnham G."/>
            <person name="Gachon C.M."/>
            <person name="Gschloessl B."/>
            <person name="Heesch S."/>
            <person name="Jabbari K."/>
            <person name="Jubin C."/>
            <person name="Kawai H."/>
            <person name="Kimura K."/>
            <person name="Kloareg B."/>
            <person name="Kupper F.C."/>
            <person name="Lang D."/>
            <person name="Le Bail A."/>
            <person name="Leblanc C."/>
            <person name="Lerouge P."/>
            <person name="Lohr M."/>
            <person name="Lopez P.J."/>
            <person name="Martens C."/>
            <person name="Maumus F."/>
            <person name="Michel G."/>
            <person name="Miranda-Saavedra D."/>
            <person name="Morales J."/>
            <person name="Moreau H."/>
            <person name="Motomura T."/>
            <person name="Nagasato C."/>
            <person name="Napoli C.A."/>
            <person name="Nelson D.R."/>
            <person name="Nyvall-Collen P."/>
            <person name="Peters A.F."/>
            <person name="Pommier C."/>
            <person name="Potin P."/>
            <person name="Poulain J."/>
            <person name="Quesneville H."/>
            <person name="Read B."/>
            <person name="Rensing S.A."/>
            <person name="Ritter A."/>
            <person name="Rousvoal S."/>
            <person name="Samanta M."/>
            <person name="Samson G."/>
            <person name="Schroeder D.C."/>
            <person name="Segurens B."/>
            <person name="Strittmatter M."/>
            <person name="Tonon T."/>
            <person name="Tregear J.W."/>
            <person name="Valentin K."/>
            <person name="von Dassow P."/>
            <person name="Yamagishi T."/>
            <person name="Van de Peer Y."/>
            <person name="Wincker P."/>
        </authorList>
    </citation>
    <scope>NUCLEOTIDE SEQUENCE [LARGE SCALE GENOMIC DNA]</scope>
    <source>
        <strain evidence="9">Ec32 / CCAP1310/4</strain>
    </source>
</reference>
<dbReference type="AlphaFoldDB" id="D8LGL1"/>
<feature type="compositionally biased region" description="Low complexity" evidence="5">
    <location>
        <begin position="254"/>
        <end position="265"/>
    </location>
</feature>
<dbReference type="GO" id="GO:0031332">
    <property type="term" value="C:RNAi effector complex"/>
    <property type="evidence" value="ECO:0007669"/>
    <property type="project" value="InterPro"/>
</dbReference>
<dbReference type="PANTHER" id="PTHR12302:SF2">
    <property type="entry name" value="STAPHYLOCOCCAL NUCLEASE DOMAIN-CONTAINING PROTEIN 1"/>
    <property type="match status" value="1"/>
</dbReference>
<dbReference type="FunFam" id="2.40.50.90:FF:000010">
    <property type="entry name" value="Ribonuclease"/>
    <property type="match status" value="1"/>
</dbReference>
<dbReference type="InterPro" id="IPR035437">
    <property type="entry name" value="SNase_OB-fold_sf"/>
</dbReference>
<dbReference type="FunCoup" id="D8LGL1">
    <property type="interactions" value="556"/>
</dbReference>
<feature type="domain" description="TNase-like" evidence="7">
    <location>
        <begin position="1"/>
        <end position="139"/>
    </location>
</feature>
<evidence type="ECO:0000256" key="2">
    <source>
        <dbReference type="ARBA" id="ARBA00022490"/>
    </source>
</evidence>
<evidence type="ECO:0000256" key="4">
    <source>
        <dbReference type="PIRNR" id="PIRNR017179"/>
    </source>
</evidence>
<accession>D8LGL1</accession>